<dbReference type="InterPro" id="IPR036430">
    <property type="entry name" value="RNase_T2-like_sf"/>
</dbReference>
<dbReference type="PROSITE" id="PS00531">
    <property type="entry name" value="RNASE_T2_2"/>
    <property type="match status" value="1"/>
</dbReference>
<dbReference type="Proteomes" id="UP001169764">
    <property type="component" value="Unassembled WGS sequence"/>
</dbReference>
<protein>
    <submittedName>
        <fullName evidence="4">Ribonuclease T</fullName>
    </submittedName>
</protein>
<comment type="similarity">
    <text evidence="1 2">Belongs to the RNase T2 family.</text>
</comment>
<evidence type="ECO:0000313" key="4">
    <source>
        <dbReference type="EMBL" id="MDO6414829.1"/>
    </source>
</evidence>
<keyword evidence="3" id="KW-0732">Signal</keyword>
<gene>
    <name evidence="4" type="ORF">Q4F19_10600</name>
</gene>
<feature type="signal peptide" evidence="3">
    <location>
        <begin position="1"/>
        <end position="21"/>
    </location>
</feature>
<dbReference type="PANTHER" id="PTHR11240:SF22">
    <property type="entry name" value="RIBONUCLEASE T2"/>
    <property type="match status" value="1"/>
</dbReference>
<dbReference type="EMBL" id="JAUOTP010000004">
    <property type="protein sequence ID" value="MDO6414829.1"/>
    <property type="molecule type" value="Genomic_DNA"/>
</dbReference>
<keyword evidence="5" id="KW-1185">Reference proteome</keyword>
<dbReference type="SUPFAM" id="SSF55895">
    <property type="entry name" value="Ribonuclease Rh-like"/>
    <property type="match status" value="1"/>
</dbReference>
<evidence type="ECO:0000256" key="2">
    <source>
        <dbReference type="RuleBase" id="RU004328"/>
    </source>
</evidence>
<dbReference type="Pfam" id="PF00445">
    <property type="entry name" value="Ribonuclease_T2"/>
    <property type="match status" value="1"/>
</dbReference>
<sequence>MTRLGLALAVAALAPLASAMAAPVCTVPPRIAAPDIEGASEREPSRVVPIGSYTLSLIWLAENCRKGGSSGAGALDCRAGAGKRGFVLHGLWPDGEGKTWPQWCAPAAPLPLATLRAHYCATPLAQLAQHEWAKHGTCMSGYDPDRYFAESRRLFAGLRMPNLRALSYGATSTASIQRAFAAANRGMSTDMVRLNVNRQGWLEEVWVCLDKRLRWTSCPAPAGDPSAPVKIWRGRN</sequence>
<proteinExistence type="inferred from homology"/>
<evidence type="ECO:0000313" key="5">
    <source>
        <dbReference type="Proteomes" id="UP001169764"/>
    </source>
</evidence>
<dbReference type="PANTHER" id="PTHR11240">
    <property type="entry name" value="RIBONUCLEASE T2"/>
    <property type="match status" value="1"/>
</dbReference>
<name>A0ABT8Y928_9SPHN</name>
<feature type="chain" id="PRO_5046748050" evidence="3">
    <location>
        <begin position="22"/>
        <end position="236"/>
    </location>
</feature>
<dbReference type="RefSeq" id="WP_303542356.1">
    <property type="nucleotide sequence ID" value="NZ_JAUOTP010000004.1"/>
</dbReference>
<reference evidence="4" key="1">
    <citation type="submission" date="2023-07" db="EMBL/GenBank/DDBJ databases">
        <authorList>
            <person name="Kim M."/>
        </authorList>
    </citation>
    <scope>NUCLEOTIDE SEQUENCE</scope>
    <source>
        <strain evidence="4">BIUV-7</strain>
    </source>
</reference>
<dbReference type="PROSITE" id="PS00530">
    <property type="entry name" value="RNASE_T2_1"/>
    <property type="match status" value="1"/>
</dbReference>
<evidence type="ECO:0000256" key="3">
    <source>
        <dbReference type="SAM" id="SignalP"/>
    </source>
</evidence>
<organism evidence="4 5">
    <name type="scientific">Sphingomonas natans</name>
    <dbReference type="NCBI Taxonomy" id="3063330"/>
    <lineage>
        <taxon>Bacteria</taxon>
        <taxon>Pseudomonadati</taxon>
        <taxon>Pseudomonadota</taxon>
        <taxon>Alphaproteobacteria</taxon>
        <taxon>Sphingomonadales</taxon>
        <taxon>Sphingomonadaceae</taxon>
        <taxon>Sphingomonas</taxon>
    </lineage>
</organism>
<accession>A0ABT8Y928</accession>
<evidence type="ECO:0000256" key="1">
    <source>
        <dbReference type="ARBA" id="ARBA00007469"/>
    </source>
</evidence>
<dbReference type="Gene3D" id="3.90.730.10">
    <property type="entry name" value="Ribonuclease T2-like"/>
    <property type="match status" value="1"/>
</dbReference>
<dbReference type="InterPro" id="IPR001568">
    <property type="entry name" value="RNase_T2-like"/>
</dbReference>
<dbReference type="InterPro" id="IPR033130">
    <property type="entry name" value="RNase_T2_His_AS_2"/>
</dbReference>
<comment type="caution">
    <text evidence="4">The sequence shown here is derived from an EMBL/GenBank/DDBJ whole genome shotgun (WGS) entry which is preliminary data.</text>
</comment>
<dbReference type="InterPro" id="IPR018188">
    <property type="entry name" value="RNase_T2_His_AS_1"/>
</dbReference>